<evidence type="ECO:0000256" key="1">
    <source>
        <dbReference type="SAM" id="MobiDB-lite"/>
    </source>
</evidence>
<name>A0AAD7EGL6_9AGAR</name>
<protein>
    <submittedName>
        <fullName evidence="2">Uncharacterized protein</fullName>
    </submittedName>
</protein>
<accession>A0AAD7EGL6</accession>
<gene>
    <name evidence="2" type="ORF">DFH08DRAFT_1035195</name>
</gene>
<dbReference type="AlphaFoldDB" id="A0AAD7EGL6"/>
<comment type="caution">
    <text evidence="2">The sequence shown here is derived from an EMBL/GenBank/DDBJ whole genome shotgun (WGS) entry which is preliminary data.</text>
</comment>
<dbReference type="EMBL" id="JARIHO010000054">
    <property type="protein sequence ID" value="KAJ7319402.1"/>
    <property type="molecule type" value="Genomic_DNA"/>
</dbReference>
<organism evidence="2 3">
    <name type="scientific">Mycena albidolilacea</name>
    <dbReference type="NCBI Taxonomy" id="1033008"/>
    <lineage>
        <taxon>Eukaryota</taxon>
        <taxon>Fungi</taxon>
        <taxon>Dikarya</taxon>
        <taxon>Basidiomycota</taxon>
        <taxon>Agaricomycotina</taxon>
        <taxon>Agaricomycetes</taxon>
        <taxon>Agaricomycetidae</taxon>
        <taxon>Agaricales</taxon>
        <taxon>Marasmiineae</taxon>
        <taxon>Mycenaceae</taxon>
        <taxon>Mycena</taxon>
    </lineage>
</organism>
<feature type="compositionally biased region" description="Low complexity" evidence="1">
    <location>
        <begin position="1148"/>
        <end position="1160"/>
    </location>
</feature>
<feature type="region of interest" description="Disordered" evidence="1">
    <location>
        <begin position="601"/>
        <end position="643"/>
    </location>
</feature>
<feature type="compositionally biased region" description="Acidic residues" evidence="1">
    <location>
        <begin position="606"/>
        <end position="618"/>
    </location>
</feature>
<sequence>MTYILGGRKLLYALSHANGLPSLRTLRNHMAFTRIMPTIGTISISDILHNIREVVLKPRAAAGRTTLRGVNLMVDEVALEERAVHFRHANSVGGLCWRHSPAVNLVLSTYDSALALVKSLKEDKVHFAKEMTVVAASCFGESGTYPILALPTCKHVKAADSRTVYDAVMEAWRSSGAVEKVGRIWSWSTDGDMVRRIAGYEAFLTQKLSSTGKSRIIHGTLAGMTGLNLWTGPNDVTLDFDFKHIFKRFCTLLRSPAGIAMNNGLIINPTMLARYLIRLPGLDTAAVHDLLFPHDPQDVPRAVQLLLGIIALGELDYGAAADANTVSEVDALRLLASVIKSLLEPFTNTAMTLTQQVTSLATFSHLSFTLFRCSRLQYIQTMVKNAMFCLAKQQELDPMSPFYLFQRLFGKLRMLGGHNSAMNYLQAIDRLGHACDLQGAFMRNPDLEQGERRLSMSRSEGVDHLTMKCWTGDLTAGSCHAASAWSAGRDAALEILTKTSVSPEHYDYNALFAHEDIDMLRPWRGGKYPGVDSGIDRSMITPALPPSPALASPPSPTLAPSPAPALAPSPAPALAPAPAPAPTPTPAPALALALSPAPALATQPELDPEDSDEDEDNQGDGVSFEESIPADVAPELELPSGRGVTPSDYLNVNGKWVHKQRICRLIISKDFEPKSIVRLLRVRGHTNVNARPRDDTNIDPAVLLGPNTFVVGDPILTLLRTETKVSLAVLRTTAIHQDGVSRSSILTSTIQNPAAKVKLTGQILSMTLARKTGASDLADQPPTSATVWAADWLDSDADSDWGWIWNGEYLKVDSVMRGTTGGDAADKVATDKVVLVSVPGFLTELVNPTTVDASVRLGEGTAARINSMGRSWEIDDKQMGIVCELLWGRAVENKVAAGSIVGVKASNAFPYVFDDGNPALLSDIPTQQLTHEHGEKLNRVCECCGQCYDNPRAHMGAHILCKMRGVEQSLKKPVSNVALASCSPHSTAQVGDSLPCGFCGESGHAACTVYLKVKKKTATIQSNCRLATPLKYAFAERGSVATPCRNVPVICTLCPSALAAGNPSAAQPAQWRYNMEEHLLTAHPEYASPHNPDAQQRLPHDVWTAMEITETEQRALGIPPSQILARFARVTGPDEGVDAASQQLGVQRRATVRTAPTTTTGRKKRKGNSGAAIPVASGTGSK</sequence>
<evidence type="ECO:0000313" key="2">
    <source>
        <dbReference type="EMBL" id="KAJ7319402.1"/>
    </source>
</evidence>
<feature type="region of interest" description="Disordered" evidence="1">
    <location>
        <begin position="539"/>
        <end position="589"/>
    </location>
</feature>
<proteinExistence type="predicted"/>
<feature type="compositionally biased region" description="Pro residues" evidence="1">
    <location>
        <begin position="543"/>
        <end position="587"/>
    </location>
</feature>
<keyword evidence="3" id="KW-1185">Reference proteome</keyword>
<feature type="region of interest" description="Disordered" evidence="1">
    <location>
        <begin position="1145"/>
        <end position="1182"/>
    </location>
</feature>
<evidence type="ECO:0000313" key="3">
    <source>
        <dbReference type="Proteomes" id="UP001218218"/>
    </source>
</evidence>
<reference evidence="2" key="1">
    <citation type="submission" date="2023-03" db="EMBL/GenBank/DDBJ databases">
        <title>Massive genome expansion in bonnet fungi (Mycena s.s.) driven by repeated elements and novel gene families across ecological guilds.</title>
        <authorList>
            <consortium name="Lawrence Berkeley National Laboratory"/>
            <person name="Harder C.B."/>
            <person name="Miyauchi S."/>
            <person name="Viragh M."/>
            <person name="Kuo A."/>
            <person name="Thoen E."/>
            <person name="Andreopoulos B."/>
            <person name="Lu D."/>
            <person name="Skrede I."/>
            <person name="Drula E."/>
            <person name="Henrissat B."/>
            <person name="Morin E."/>
            <person name="Kohler A."/>
            <person name="Barry K."/>
            <person name="LaButti K."/>
            <person name="Morin E."/>
            <person name="Salamov A."/>
            <person name="Lipzen A."/>
            <person name="Mereny Z."/>
            <person name="Hegedus B."/>
            <person name="Baldrian P."/>
            <person name="Stursova M."/>
            <person name="Weitz H."/>
            <person name="Taylor A."/>
            <person name="Grigoriev I.V."/>
            <person name="Nagy L.G."/>
            <person name="Martin F."/>
            <person name="Kauserud H."/>
        </authorList>
    </citation>
    <scope>NUCLEOTIDE SEQUENCE</scope>
    <source>
        <strain evidence="2">CBHHK002</strain>
    </source>
</reference>
<dbReference type="Proteomes" id="UP001218218">
    <property type="component" value="Unassembled WGS sequence"/>
</dbReference>